<dbReference type="RefSeq" id="XP_040668824.1">
    <property type="nucleotide sequence ID" value="XM_040817549.1"/>
</dbReference>
<dbReference type="SUPFAM" id="SSF51735">
    <property type="entry name" value="NAD(P)-binding Rossmann-fold domains"/>
    <property type="match status" value="1"/>
</dbReference>
<dbReference type="InterPro" id="IPR011032">
    <property type="entry name" value="GroES-like_sf"/>
</dbReference>
<sequence>MSETAVQLQLSAPKGRFTQVTIPRPIPGRDEICIRTKAVALNPLDAKQYAHGLLVQSWPAVLGIDASGIVESVGDSVQQFRPGDEVFGFCGMGNRSAAFQEVITATSGCMAKKPESLSFEEAASLPICHITAAAAIAVGLQVPLPHLGSTRTQNKTLKTILVLGGSSAVGAAAIQLLRLALPTATILTTSSKQHHAHLISLGATQCFERSAQENISIIQAATLNSGVDAILDAVAAAHQPAVFGVLDPVGPKLYSEVATGAVVTVPEGVNGTVVSGQDILGVPGGRDIMSALAGLVEAGQYKLPVRVEVIGKGLEAIKTGLGMLGGVSGTKLVVTL</sequence>
<organism evidence="4 5">
    <name type="scientific">Aspergillus versicolor CBS 583.65</name>
    <dbReference type="NCBI Taxonomy" id="1036611"/>
    <lineage>
        <taxon>Eukaryota</taxon>
        <taxon>Fungi</taxon>
        <taxon>Dikarya</taxon>
        <taxon>Ascomycota</taxon>
        <taxon>Pezizomycotina</taxon>
        <taxon>Eurotiomycetes</taxon>
        <taxon>Eurotiomycetidae</taxon>
        <taxon>Eurotiales</taxon>
        <taxon>Aspergillaceae</taxon>
        <taxon>Aspergillus</taxon>
        <taxon>Aspergillus subgen. Nidulantes</taxon>
    </lineage>
</organism>
<dbReference type="EMBL" id="KV878130">
    <property type="protein sequence ID" value="OJJ03062.1"/>
    <property type="molecule type" value="Genomic_DNA"/>
</dbReference>
<keyword evidence="2" id="KW-0560">Oxidoreductase</keyword>
<dbReference type="GO" id="GO:0016651">
    <property type="term" value="F:oxidoreductase activity, acting on NAD(P)H"/>
    <property type="evidence" value="ECO:0007669"/>
    <property type="project" value="InterPro"/>
</dbReference>
<accession>A0A1L9PNK2</accession>
<dbReference type="InterPro" id="IPR013154">
    <property type="entry name" value="ADH-like_N"/>
</dbReference>
<evidence type="ECO:0000256" key="2">
    <source>
        <dbReference type="ARBA" id="ARBA00023002"/>
    </source>
</evidence>
<dbReference type="CDD" id="cd08249">
    <property type="entry name" value="enoyl_reductase_like"/>
    <property type="match status" value="1"/>
</dbReference>
<gene>
    <name evidence="4" type="ORF">ASPVEDRAFT_84526</name>
</gene>
<dbReference type="InterPro" id="IPR047122">
    <property type="entry name" value="Trans-enoyl_RdTase-like"/>
</dbReference>
<name>A0A1L9PNK2_ASPVE</name>
<dbReference type="SMART" id="SM00829">
    <property type="entry name" value="PKS_ER"/>
    <property type="match status" value="1"/>
</dbReference>
<comment type="similarity">
    <text evidence="1">Belongs to the zinc-containing alcohol dehydrogenase family.</text>
</comment>
<dbReference type="PANTHER" id="PTHR45348:SF2">
    <property type="entry name" value="ZINC-TYPE ALCOHOL DEHYDROGENASE-LIKE PROTEIN C2E1P3.01"/>
    <property type="match status" value="1"/>
</dbReference>
<keyword evidence="5" id="KW-1185">Reference proteome</keyword>
<feature type="domain" description="Enoyl reductase (ER)" evidence="3">
    <location>
        <begin position="15"/>
        <end position="334"/>
    </location>
</feature>
<dbReference type="Gene3D" id="3.40.50.720">
    <property type="entry name" value="NAD(P)-binding Rossmann-like Domain"/>
    <property type="match status" value="1"/>
</dbReference>
<dbReference type="InterPro" id="IPR036291">
    <property type="entry name" value="NAD(P)-bd_dom_sf"/>
</dbReference>
<evidence type="ECO:0000256" key="1">
    <source>
        <dbReference type="ARBA" id="ARBA00008072"/>
    </source>
</evidence>
<dbReference type="Proteomes" id="UP000184073">
    <property type="component" value="Unassembled WGS sequence"/>
</dbReference>
<dbReference type="Pfam" id="PF08240">
    <property type="entry name" value="ADH_N"/>
    <property type="match status" value="1"/>
</dbReference>
<dbReference type="AlphaFoldDB" id="A0A1L9PNK2"/>
<proteinExistence type="inferred from homology"/>
<evidence type="ECO:0000313" key="4">
    <source>
        <dbReference type="EMBL" id="OJJ03062.1"/>
    </source>
</evidence>
<dbReference type="InterPro" id="IPR020843">
    <property type="entry name" value="ER"/>
</dbReference>
<dbReference type="VEuPathDB" id="FungiDB:ASPVEDRAFT_84526"/>
<dbReference type="GeneID" id="63733060"/>
<dbReference type="PANTHER" id="PTHR45348">
    <property type="entry name" value="HYPOTHETICAL OXIDOREDUCTASE (EUROFUNG)"/>
    <property type="match status" value="1"/>
</dbReference>
<dbReference type="OrthoDB" id="10257049at2759"/>
<evidence type="ECO:0000259" key="3">
    <source>
        <dbReference type="SMART" id="SM00829"/>
    </source>
</evidence>
<dbReference type="SUPFAM" id="SSF50129">
    <property type="entry name" value="GroES-like"/>
    <property type="match status" value="1"/>
</dbReference>
<dbReference type="STRING" id="1036611.A0A1L9PNK2"/>
<reference evidence="5" key="1">
    <citation type="journal article" date="2017" name="Genome Biol.">
        <title>Comparative genomics reveals high biological diversity and specific adaptations in the industrially and medically important fungal genus Aspergillus.</title>
        <authorList>
            <person name="de Vries R.P."/>
            <person name="Riley R."/>
            <person name="Wiebenga A."/>
            <person name="Aguilar-Osorio G."/>
            <person name="Amillis S."/>
            <person name="Uchima C.A."/>
            <person name="Anderluh G."/>
            <person name="Asadollahi M."/>
            <person name="Askin M."/>
            <person name="Barry K."/>
            <person name="Battaglia E."/>
            <person name="Bayram O."/>
            <person name="Benocci T."/>
            <person name="Braus-Stromeyer S.A."/>
            <person name="Caldana C."/>
            <person name="Canovas D."/>
            <person name="Cerqueira G.C."/>
            <person name="Chen F."/>
            <person name="Chen W."/>
            <person name="Choi C."/>
            <person name="Clum A."/>
            <person name="Dos Santos R.A."/>
            <person name="Damasio A.R."/>
            <person name="Diallinas G."/>
            <person name="Emri T."/>
            <person name="Fekete E."/>
            <person name="Flipphi M."/>
            <person name="Freyberg S."/>
            <person name="Gallo A."/>
            <person name="Gournas C."/>
            <person name="Habgood R."/>
            <person name="Hainaut M."/>
            <person name="Harispe M.L."/>
            <person name="Henrissat B."/>
            <person name="Hilden K.S."/>
            <person name="Hope R."/>
            <person name="Hossain A."/>
            <person name="Karabika E."/>
            <person name="Karaffa L."/>
            <person name="Karanyi Z."/>
            <person name="Krasevec N."/>
            <person name="Kuo A."/>
            <person name="Kusch H."/>
            <person name="LaButti K."/>
            <person name="Lagendijk E.L."/>
            <person name="Lapidus A."/>
            <person name="Levasseur A."/>
            <person name="Lindquist E."/>
            <person name="Lipzen A."/>
            <person name="Logrieco A.F."/>
            <person name="MacCabe A."/>
            <person name="Maekelae M.R."/>
            <person name="Malavazi I."/>
            <person name="Melin P."/>
            <person name="Meyer V."/>
            <person name="Mielnichuk N."/>
            <person name="Miskei M."/>
            <person name="Molnar A.P."/>
            <person name="Mule G."/>
            <person name="Ngan C.Y."/>
            <person name="Orejas M."/>
            <person name="Orosz E."/>
            <person name="Ouedraogo J.P."/>
            <person name="Overkamp K.M."/>
            <person name="Park H.-S."/>
            <person name="Perrone G."/>
            <person name="Piumi F."/>
            <person name="Punt P.J."/>
            <person name="Ram A.F."/>
            <person name="Ramon A."/>
            <person name="Rauscher S."/>
            <person name="Record E."/>
            <person name="Riano-Pachon D.M."/>
            <person name="Robert V."/>
            <person name="Roehrig J."/>
            <person name="Ruller R."/>
            <person name="Salamov A."/>
            <person name="Salih N.S."/>
            <person name="Samson R.A."/>
            <person name="Sandor E."/>
            <person name="Sanguinetti M."/>
            <person name="Schuetze T."/>
            <person name="Sepcic K."/>
            <person name="Shelest E."/>
            <person name="Sherlock G."/>
            <person name="Sophianopoulou V."/>
            <person name="Squina F.M."/>
            <person name="Sun H."/>
            <person name="Susca A."/>
            <person name="Todd R.B."/>
            <person name="Tsang A."/>
            <person name="Unkles S.E."/>
            <person name="van de Wiele N."/>
            <person name="van Rossen-Uffink D."/>
            <person name="Oliveira J.V."/>
            <person name="Vesth T.C."/>
            <person name="Visser J."/>
            <person name="Yu J.-H."/>
            <person name="Zhou M."/>
            <person name="Andersen M.R."/>
            <person name="Archer D.B."/>
            <person name="Baker S.E."/>
            <person name="Benoit I."/>
            <person name="Brakhage A.A."/>
            <person name="Braus G.H."/>
            <person name="Fischer R."/>
            <person name="Frisvad J.C."/>
            <person name="Goldman G.H."/>
            <person name="Houbraken J."/>
            <person name="Oakley B."/>
            <person name="Pocsi I."/>
            <person name="Scazzocchio C."/>
            <person name="Seiboth B."/>
            <person name="vanKuyk P.A."/>
            <person name="Wortman J."/>
            <person name="Dyer P.S."/>
            <person name="Grigoriev I.V."/>
        </authorList>
    </citation>
    <scope>NUCLEOTIDE SEQUENCE [LARGE SCALE GENOMIC DNA]</scope>
    <source>
        <strain evidence="5">CBS 583.65</strain>
    </source>
</reference>
<evidence type="ECO:0000313" key="5">
    <source>
        <dbReference type="Proteomes" id="UP000184073"/>
    </source>
</evidence>
<protein>
    <recommendedName>
        <fullName evidence="3">Enoyl reductase (ER) domain-containing protein</fullName>
    </recommendedName>
</protein>
<dbReference type="Gene3D" id="3.90.180.10">
    <property type="entry name" value="Medium-chain alcohol dehydrogenases, catalytic domain"/>
    <property type="match status" value="1"/>
</dbReference>